<sequence>MFHISVASNS</sequence>
<proteinExistence type="predicted"/>
<organism evidence="1">
    <name type="scientific">Arundo donax</name>
    <name type="common">Giant reed</name>
    <name type="synonym">Donax arundinaceus</name>
    <dbReference type="NCBI Taxonomy" id="35708"/>
    <lineage>
        <taxon>Eukaryota</taxon>
        <taxon>Viridiplantae</taxon>
        <taxon>Streptophyta</taxon>
        <taxon>Embryophyta</taxon>
        <taxon>Tracheophyta</taxon>
        <taxon>Spermatophyta</taxon>
        <taxon>Magnoliopsida</taxon>
        <taxon>Liliopsida</taxon>
        <taxon>Poales</taxon>
        <taxon>Poaceae</taxon>
        <taxon>PACMAD clade</taxon>
        <taxon>Arundinoideae</taxon>
        <taxon>Arundineae</taxon>
        <taxon>Arundo</taxon>
    </lineage>
</organism>
<evidence type="ECO:0000313" key="1">
    <source>
        <dbReference type="EMBL" id="JAD64425.1"/>
    </source>
</evidence>
<reference evidence="1" key="2">
    <citation type="journal article" date="2015" name="Data Brief">
        <title>Shoot transcriptome of the giant reed, Arundo donax.</title>
        <authorList>
            <person name="Barrero R.A."/>
            <person name="Guerrero F.D."/>
            <person name="Moolhuijzen P."/>
            <person name="Goolsby J.A."/>
            <person name="Tidwell J."/>
            <person name="Bellgard S.E."/>
            <person name="Bellgard M.I."/>
        </authorList>
    </citation>
    <scope>NUCLEOTIDE SEQUENCE</scope>
    <source>
        <tissue evidence="1">Shoot tissue taken approximately 20 cm above the soil surface</tissue>
    </source>
</reference>
<reference evidence="1" key="1">
    <citation type="submission" date="2014-09" db="EMBL/GenBank/DDBJ databases">
        <authorList>
            <person name="Magalhaes I.L.F."/>
            <person name="Oliveira U."/>
            <person name="Santos F.R."/>
            <person name="Vidigal T.H.D.A."/>
            <person name="Brescovit A.D."/>
            <person name="Santos A.J."/>
        </authorList>
    </citation>
    <scope>NUCLEOTIDE SEQUENCE</scope>
    <source>
        <tissue evidence="1">Shoot tissue taken approximately 20 cm above the soil surface</tissue>
    </source>
</reference>
<protein>
    <submittedName>
        <fullName evidence="1">Uncharacterized protein</fullName>
    </submittedName>
</protein>
<accession>A0A0A9BTC0</accession>
<name>A0A0A9BTC0_ARUDO</name>
<dbReference type="EMBL" id="GBRH01233470">
    <property type="protein sequence ID" value="JAD64425.1"/>
    <property type="molecule type" value="Transcribed_RNA"/>
</dbReference>